<reference evidence="3" key="1">
    <citation type="submission" date="2013-07" db="EMBL/GenBank/DDBJ databases">
        <title>Midgut Transcriptome Profiling of Anoplphora glabripennis, a Lignocellulose Degrading, Wood-Boring Cerambycid.</title>
        <authorList>
            <person name="Scully E.D."/>
            <person name="Hoover K."/>
            <person name="Carlson J.E."/>
            <person name="Tien M."/>
            <person name="Geib S.M."/>
        </authorList>
    </citation>
    <scope>NUCLEOTIDE SEQUENCE</scope>
</reference>
<evidence type="ECO:0000313" key="3">
    <source>
        <dbReference type="EMBL" id="JAB62616.1"/>
    </source>
</evidence>
<evidence type="ECO:0008006" key="4">
    <source>
        <dbReference type="Google" id="ProtNLM"/>
    </source>
</evidence>
<keyword evidence="1" id="KW-0472">Membrane</keyword>
<feature type="chain" id="PRO_5004738509" description="EGF-like domain-containing protein" evidence="2">
    <location>
        <begin position="24"/>
        <end position="148"/>
    </location>
</feature>
<accession>V5I7U0</accession>
<keyword evidence="2" id="KW-0732">Signal</keyword>
<dbReference type="AlphaFoldDB" id="V5I7U0"/>
<organism evidence="3">
    <name type="scientific">Anoplophora glabripennis</name>
    <name type="common">Asian longhorn beetle</name>
    <name type="synonym">Anoplophora nobilis</name>
    <dbReference type="NCBI Taxonomy" id="217634"/>
    <lineage>
        <taxon>Eukaryota</taxon>
        <taxon>Metazoa</taxon>
        <taxon>Ecdysozoa</taxon>
        <taxon>Arthropoda</taxon>
        <taxon>Hexapoda</taxon>
        <taxon>Insecta</taxon>
        <taxon>Pterygota</taxon>
        <taxon>Neoptera</taxon>
        <taxon>Endopterygota</taxon>
        <taxon>Coleoptera</taxon>
        <taxon>Polyphaga</taxon>
        <taxon>Cucujiformia</taxon>
        <taxon>Chrysomeloidea</taxon>
        <taxon>Cerambycidae</taxon>
        <taxon>Lamiinae</taxon>
        <taxon>Lamiini</taxon>
        <taxon>Anoplophora</taxon>
    </lineage>
</organism>
<proteinExistence type="predicted"/>
<keyword evidence="1" id="KW-1133">Transmembrane helix</keyword>
<name>V5I7U0_ANOGL</name>
<dbReference type="KEGG" id="agb:108912951"/>
<dbReference type="OrthoDB" id="8190638at2759"/>
<evidence type="ECO:0000256" key="1">
    <source>
        <dbReference type="SAM" id="Phobius"/>
    </source>
</evidence>
<feature type="transmembrane region" description="Helical" evidence="1">
    <location>
        <begin position="89"/>
        <end position="110"/>
    </location>
</feature>
<protein>
    <recommendedName>
        <fullName evidence="4">EGF-like domain-containing protein</fullName>
    </recommendedName>
</protein>
<dbReference type="EMBL" id="GALX01005850">
    <property type="protein sequence ID" value="JAB62616.1"/>
    <property type="molecule type" value="Transcribed_RNA"/>
</dbReference>
<keyword evidence="1" id="KW-0812">Transmembrane</keyword>
<evidence type="ECO:0000256" key="2">
    <source>
        <dbReference type="SAM" id="SignalP"/>
    </source>
</evidence>
<feature type="signal peptide" evidence="2">
    <location>
        <begin position="1"/>
        <end position="23"/>
    </location>
</feature>
<dbReference type="RefSeq" id="XP_018573897.1">
    <property type="nucleotide sequence ID" value="XM_018718381.1"/>
</dbReference>
<sequence>MLRLKIYTGILFILSAFVVEDNARTQCDPSDLSNFQCSESELCDKSTRSCQCPSGFERKNSTYCVEKVISSQSTPNYSSLVDNQGSGSLVAGILIPLSLIIFVICGIYVNRKYQLLTWVRNKFNRRSENYDEFMIGQDLDDDDPPLRC</sequence>
<dbReference type="GeneID" id="108912951"/>